<evidence type="ECO:0000313" key="1">
    <source>
        <dbReference type="EMBL" id="KKT90419.1"/>
    </source>
</evidence>
<organism evidence="1 2">
    <name type="scientific">Candidatus Yanofskybacteria bacterium GW2011_GWB1_45_11</name>
    <dbReference type="NCBI Taxonomy" id="1619026"/>
    <lineage>
        <taxon>Bacteria</taxon>
        <taxon>Candidatus Yanofskyibacteriota</taxon>
    </lineage>
</organism>
<dbReference type="Proteomes" id="UP000034368">
    <property type="component" value="Unassembled WGS sequence"/>
</dbReference>
<proteinExistence type="predicted"/>
<evidence type="ECO:0008006" key="3">
    <source>
        <dbReference type="Google" id="ProtNLM"/>
    </source>
</evidence>
<accession>A0A0G1P218</accession>
<dbReference type="AlphaFoldDB" id="A0A0G1P218"/>
<dbReference type="EMBL" id="LCKD01000001">
    <property type="protein sequence ID" value="KKT90419.1"/>
    <property type="molecule type" value="Genomic_DNA"/>
</dbReference>
<name>A0A0G1P218_9BACT</name>
<protein>
    <recommendedName>
        <fullName evidence="3">HTH deoR-type domain-containing protein</fullName>
    </recommendedName>
</protein>
<sequence length="178" mass="20420">MSVFADSLLSLSKVLARLSDQFYVSKLDEKIKRYIDIQISVLADSGKNNSLIHILNELIDCLDFIEHDQADIKEEILNAKKYILQLKVDVYRSNNPKNTKTTSRPSTRSANTELFKGNKGKILDFIKKNRNVRSKDVVDEFNLLPKRTVIRNLKELLSAGLISKMNENRAVFYSSRPD</sequence>
<dbReference type="SUPFAM" id="SSF46785">
    <property type="entry name" value="Winged helix' DNA-binding domain"/>
    <property type="match status" value="1"/>
</dbReference>
<dbReference type="Gene3D" id="1.10.10.10">
    <property type="entry name" value="Winged helix-like DNA-binding domain superfamily/Winged helix DNA-binding domain"/>
    <property type="match status" value="1"/>
</dbReference>
<dbReference type="InterPro" id="IPR036388">
    <property type="entry name" value="WH-like_DNA-bd_sf"/>
</dbReference>
<dbReference type="InterPro" id="IPR036390">
    <property type="entry name" value="WH_DNA-bd_sf"/>
</dbReference>
<reference evidence="1 2" key="1">
    <citation type="journal article" date="2015" name="Nature">
        <title>rRNA introns, odd ribosomes, and small enigmatic genomes across a large radiation of phyla.</title>
        <authorList>
            <person name="Brown C.T."/>
            <person name="Hug L.A."/>
            <person name="Thomas B.C."/>
            <person name="Sharon I."/>
            <person name="Castelle C.J."/>
            <person name="Singh A."/>
            <person name="Wilkins M.J."/>
            <person name="Williams K.H."/>
            <person name="Banfield J.F."/>
        </authorList>
    </citation>
    <scope>NUCLEOTIDE SEQUENCE [LARGE SCALE GENOMIC DNA]</scope>
</reference>
<evidence type="ECO:0000313" key="2">
    <source>
        <dbReference type="Proteomes" id="UP000034368"/>
    </source>
</evidence>
<comment type="caution">
    <text evidence="1">The sequence shown here is derived from an EMBL/GenBank/DDBJ whole genome shotgun (WGS) entry which is preliminary data.</text>
</comment>
<gene>
    <name evidence="1" type="ORF">UW90_C0001G0007</name>
</gene>